<organism evidence="2 3">
    <name type="scientific">Nitrococcus mobilis Nb-231</name>
    <dbReference type="NCBI Taxonomy" id="314278"/>
    <lineage>
        <taxon>Bacteria</taxon>
        <taxon>Pseudomonadati</taxon>
        <taxon>Pseudomonadota</taxon>
        <taxon>Gammaproteobacteria</taxon>
        <taxon>Chromatiales</taxon>
        <taxon>Ectothiorhodospiraceae</taxon>
        <taxon>Nitrococcus</taxon>
    </lineage>
</organism>
<name>A4BRS1_9GAMM</name>
<evidence type="ECO:0000313" key="3">
    <source>
        <dbReference type="Proteomes" id="UP000003374"/>
    </source>
</evidence>
<dbReference type="STRING" id="314278.NB231_02708"/>
<feature type="region of interest" description="Disordered" evidence="1">
    <location>
        <begin position="109"/>
        <end position="186"/>
    </location>
</feature>
<dbReference type="EMBL" id="AAOF01000007">
    <property type="protein sequence ID" value="EAR21642.1"/>
    <property type="molecule type" value="Genomic_DNA"/>
</dbReference>
<reference evidence="2 3" key="1">
    <citation type="submission" date="2006-02" db="EMBL/GenBank/DDBJ databases">
        <authorList>
            <person name="Waterbury J."/>
            <person name="Ferriera S."/>
            <person name="Johnson J."/>
            <person name="Kravitz S."/>
            <person name="Halpern A."/>
            <person name="Remington K."/>
            <person name="Beeson K."/>
            <person name="Tran B."/>
            <person name="Rogers Y.-H."/>
            <person name="Friedman R."/>
            <person name="Venter J.C."/>
        </authorList>
    </citation>
    <scope>NUCLEOTIDE SEQUENCE [LARGE SCALE GENOMIC DNA]</scope>
    <source>
        <strain evidence="2 3">Nb-231</strain>
    </source>
</reference>
<keyword evidence="3" id="KW-1185">Reference proteome</keyword>
<dbReference type="Proteomes" id="UP000003374">
    <property type="component" value="Unassembled WGS sequence"/>
</dbReference>
<accession>A4BRS1</accession>
<proteinExistence type="predicted"/>
<sequence length="186" mass="20152">MSPVTPSPVTCHLSPVTCHLSPVTCHLSPVTCHLSPVTCHLSPVTCHLSPVTCHLSPVTCHLSPVTQSLLHSDPSVNCHRHPLPTSHFPVLMPSSSSFLSLSRERQVRCSTEPARPETRSRAREPAPWLGRGYSGLRFHPDRATHHSQHKSTPLQRAALAACGSSLFESRHPQRAGSADEPNIEGG</sequence>
<evidence type="ECO:0000256" key="1">
    <source>
        <dbReference type="SAM" id="MobiDB-lite"/>
    </source>
</evidence>
<gene>
    <name evidence="2" type="ORF">NB231_02708</name>
</gene>
<dbReference type="AlphaFoldDB" id="A4BRS1"/>
<protein>
    <submittedName>
        <fullName evidence="2">Uncharacterized protein</fullName>
    </submittedName>
</protein>
<evidence type="ECO:0000313" key="2">
    <source>
        <dbReference type="EMBL" id="EAR21642.1"/>
    </source>
</evidence>
<comment type="caution">
    <text evidence="2">The sequence shown here is derived from an EMBL/GenBank/DDBJ whole genome shotgun (WGS) entry which is preliminary data.</text>
</comment>
<feature type="compositionally biased region" description="Basic and acidic residues" evidence="1">
    <location>
        <begin position="114"/>
        <end position="124"/>
    </location>
</feature>
<dbReference type="HOGENOM" id="CLU_1453025_0_0_6"/>
<dbReference type="eggNOG" id="COG0863">
    <property type="taxonomic scope" value="Bacteria"/>
</dbReference>